<keyword evidence="9" id="KW-1185">Reference proteome</keyword>
<evidence type="ECO:0000313" key="9">
    <source>
        <dbReference type="Proteomes" id="UP000637002"/>
    </source>
</evidence>
<gene>
    <name evidence="8" type="ORF">GCM10010994_10840</name>
</gene>
<dbReference type="Gene3D" id="3.50.50.60">
    <property type="entry name" value="FAD/NAD(P)-binding domain"/>
    <property type="match status" value="1"/>
</dbReference>
<keyword evidence="6" id="KW-0560">Oxidoreductase</keyword>
<keyword evidence="4" id="KW-0274">FAD</keyword>
<organism evidence="8 9">
    <name type="scientific">Chelatococcus reniformis</name>
    <dbReference type="NCBI Taxonomy" id="1494448"/>
    <lineage>
        <taxon>Bacteria</taxon>
        <taxon>Pseudomonadati</taxon>
        <taxon>Pseudomonadota</taxon>
        <taxon>Alphaproteobacteria</taxon>
        <taxon>Hyphomicrobiales</taxon>
        <taxon>Chelatococcaceae</taxon>
        <taxon>Chelatococcus</taxon>
    </lineage>
</organism>
<evidence type="ECO:0000256" key="4">
    <source>
        <dbReference type="ARBA" id="ARBA00022827"/>
    </source>
</evidence>
<keyword evidence="5" id="KW-0521">NADP</keyword>
<dbReference type="RefSeq" id="WP_188608129.1">
    <property type="nucleotide sequence ID" value="NZ_BMGG01000002.1"/>
</dbReference>
<evidence type="ECO:0000256" key="2">
    <source>
        <dbReference type="ARBA" id="ARBA00010139"/>
    </source>
</evidence>
<dbReference type="AlphaFoldDB" id="A0A916X841"/>
<evidence type="ECO:0000256" key="7">
    <source>
        <dbReference type="ARBA" id="ARBA00023033"/>
    </source>
</evidence>
<evidence type="ECO:0000256" key="6">
    <source>
        <dbReference type="ARBA" id="ARBA00023002"/>
    </source>
</evidence>
<keyword evidence="7 8" id="KW-0503">Monooxygenase</keyword>
<protein>
    <submittedName>
        <fullName evidence="8">Monooxygenase</fullName>
    </submittedName>
</protein>
<dbReference type="SUPFAM" id="SSF51905">
    <property type="entry name" value="FAD/NAD(P)-binding domain"/>
    <property type="match status" value="1"/>
</dbReference>
<proteinExistence type="inferred from homology"/>
<evidence type="ECO:0000313" key="8">
    <source>
        <dbReference type="EMBL" id="GGC53657.1"/>
    </source>
</evidence>
<comment type="cofactor">
    <cofactor evidence="1">
        <name>FAD</name>
        <dbReference type="ChEBI" id="CHEBI:57692"/>
    </cofactor>
</comment>
<dbReference type="InterPro" id="IPR051820">
    <property type="entry name" value="FAD-binding_MO"/>
</dbReference>
<reference evidence="8" key="1">
    <citation type="journal article" date="2014" name="Int. J. Syst. Evol. Microbiol.">
        <title>Complete genome sequence of Corynebacterium casei LMG S-19264T (=DSM 44701T), isolated from a smear-ripened cheese.</title>
        <authorList>
            <consortium name="US DOE Joint Genome Institute (JGI-PGF)"/>
            <person name="Walter F."/>
            <person name="Albersmeier A."/>
            <person name="Kalinowski J."/>
            <person name="Ruckert C."/>
        </authorList>
    </citation>
    <scope>NUCLEOTIDE SEQUENCE</scope>
    <source>
        <strain evidence="8">CGMCC 1.12919</strain>
    </source>
</reference>
<dbReference type="PRINTS" id="PR00411">
    <property type="entry name" value="PNDRDTASEI"/>
</dbReference>
<dbReference type="Pfam" id="PF00743">
    <property type="entry name" value="FMO-like"/>
    <property type="match status" value="1"/>
</dbReference>
<dbReference type="GO" id="GO:0050661">
    <property type="term" value="F:NADP binding"/>
    <property type="evidence" value="ECO:0007669"/>
    <property type="project" value="InterPro"/>
</dbReference>
<evidence type="ECO:0000256" key="3">
    <source>
        <dbReference type="ARBA" id="ARBA00022630"/>
    </source>
</evidence>
<keyword evidence="3" id="KW-0285">Flavoprotein</keyword>
<dbReference type="GO" id="GO:0050660">
    <property type="term" value="F:flavin adenine dinucleotide binding"/>
    <property type="evidence" value="ECO:0007669"/>
    <property type="project" value="InterPro"/>
</dbReference>
<reference evidence="8" key="2">
    <citation type="submission" date="2020-09" db="EMBL/GenBank/DDBJ databases">
        <authorList>
            <person name="Sun Q."/>
            <person name="Zhou Y."/>
        </authorList>
    </citation>
    <scope>NUCLEOTIDE SEQUENCE</scope>
    <source>
        <strain evidence="8">CGMCC 1.12919</strain>
    </source>
</reference>
<dbReference type="EMBL" id="BMGG01000002">
    <property type="protein sequence ID" value="GGC53657.1"/>
    <property type="molecule type" value="Genomic_DNA"/>
</dbReference>
<dbReference type="PANTHER" id="PTHR43872">
    <property type="entry name" value="MONOOXYGENASE, PUTATIVE (AFU_ORTHOLOGUE AFUA_8G02570)-RELATED"/>
    <property type="match status" value="1"/>
</dbReference>
<evidence type="ECO:0000256" key="5">
    <source>
        <dbReference type="ARBA" id="ARBA00022857"/>
    </source>
</evidence>
<dbReference type="Proteomes" id="UP000637002">
    <property type="component" value="Unassembled WGS sequence"/>
</dbReference>
<comment type="similarity">
    <text evidence="2">Belongs to the FAD-binding monooxygenase family.</text>
</comment>
<evidence type="ECO:0000256" key="1">
    <source>
        <dbReference type="ARBA" id="ARBA00001974"/>
    </source>
</evidence>
<dbReference type="PANTHER" id="PTHR43872:SF1">
    <property type="entry name" value="MONOOXYGENASE, PUTATIVE (AFU_ORTHOLOGUE AFUA_8G02570)-RELATED"/>
    <property type="match status" value="1"/>
</dbReference>
<name>A0A916X841_9HYPH</name>
<dbReference type="FunFam" id="3.50.50.60:FF:000228">
    <property type="entry name" value="FAD-containing monooxygenase EthA"/>
    <property type="match status" value="1"/>
</dbReference>
<dbReference type="InterPro" id="IPR020946">
    <property type="entry name" value="Flavin_mOase-like"/>
</dbReference>
<dbReference type="InterPro" id="IPR036188">
    <property type="entry name" value="FAD/NAD-bd_sf"/>
</dbReference>
<accession>A0A916X841</accession>
<comment type="caution">
    <text evidence="8">The sequence shown here is derived from an EMBL/GenBank/DDBJ whole genome shotgun (WGS) entry which is preliminary data.</text>
</comment>
<dbReference type="GO" id="GO:0004499">
    <property type="term" value="F:N,N-dimethylaniline monooxygenase activity"/>
    <property type="evidence" value="ECO:0007669"/>
    <property type="project" value="InterPro"/>
</dbReference>
<sequence length="508" mass="55457">MTGGTGTVPVQEGRTAIPDEHVDVLIVGAGLSGIAAAWHLKARHKRKAYAILERRGAIGGTWDLFRYPGVRSDSDMHTLGYSFRPWPNEVSISDGASIAAYVADTAAAAGIDRHIRFRHKVVRAAWSSARALWNVDALRGPQGVPVRFTCRFLFMCSGYYDYDAGHLPHWPDMDRFAGTRVHPQHWPTDLAYGGKRVVVIGSGATAVTLVPALAETAAHVTMLQRSPTYIVARPARDPTAARLYRRLPKRLAHRLVRWKNLLLGMYFYNYARRHPERTKAGLIAMAHQQIGPDFDAATHLTPSYAPWDQRLCLVPDGDLFAAIRAGKASIVTDEIERFIPTGLALRSGRTLEADVIVTATGLKLGLMGSMEVAVDGQRVDFGQTMAYKGMMFSGVPNFALAMGYVNASWTLKAELSARYVCRLLAHMDAKGFAAATPRWRGAVVDGPTAFALTSGYIKRAAGLLPKQGDTAPWRVHQNYARDLVAMRLGAIDDGAVEFTPARAPAGIA</sequence>